<name>A0A4U3M0I2_ENTFL</name>
<feature type="non-terminal residue" evidence="2">
    <location>
        <position position="225"/>
    </location>
</feature>
<feature type="domain" description="Ig-like" evidence="1">
    <location>
        <begin position="1"/>
        <end position="64"/>
    </location>
</feature>
<feature type="domain" description="Ig-like" evidence="1">
    <location>
        <begin position="144"/>
        <end position="209"/>
    </location>
</feature>
<feature type="non-terminal residue" evidence="2">
    <location>
        <position position="1"/>
    </location>
</feature>
<dbReference type="RefSeq" id="WP_137274218.1">
    <property type="nucleotide sequence ID" value="NZ_SIYF01000278.1"/>
</dbReference>
<accession>A0A4U3M0I2</accession>
<dbReference type="EMBL" id="SIYF01000278">
    <property type="protein sequence ID" value="TKK81244.1"/>
    <property type="molecule type" value="Genomic_DNA"/>
</dbReference>
<proteinExistence type="predicted"/>
<evidence type="ECO:0000313" key="3">
    <source>
        <dbReference type="Proteomes" id="UP000305511"/>
    </source>
</evidence>
<dbReference type="Pfam" id="PF07523">
    <property type="entry name" value="Big_3"/>
    <property type="match status" value="3"/>
</dbReference>
<comment type="caution">
    <text evidence="2">The sequence shown here is derived from an EMBL/GenBank/DDBJ whole genome shotgun (WGS) entry which is preliminary data.</text>
</comment>
<feature type="domain" description="Ig-like" evidence="1">
    <location>
        <begin position="72"/>
        <end position="137"/>
    </location>
</feature>
<sequence>KDSTIYVGDSWEPEENFVSATDKTGQDVPFEKITVSGQVDNSKAGVYPIVYSYEGKEETANVTVKPDQSKLEVKDTTIYVGDKWKPEDNFVSATDKTGQDVPFEKIDVQGTVNVDKIGDYEIVYKNGTKEAKAIVHVRDDSQLEVKDTTIYVGDKWEAEDNFVSATDKTGQDVPFEKITVSGQVDTSKAGIYPIIYSYEGKEETAHVTVKPDQSKLEVKDTTIYV</sequence>
<evidence type="ECO:0000313" key="2">
    <source>
        <dbReference type="EMBL" id="TKK81244.1"/>
    </source>
</evidence>
<dbReference type="InterPro" id="IPR022038">
    <property type="entry name" value="Ig-like_bact"/>
</dbReference>
<protein>
    <submittedName>
        <fullName evidence="2">DUF5011 domain-containing protein</fullName>
    </submittedName>
</protein>
<dbReference type="Gene3D" id="2.60.40.10">
    <property type="entry name" value="Immunoglobulins"/>
    <property type="match status" value="3"/>
</dbReference>
<reference evidence="2 3" key="1">
    <citation type="submission" date="2019-02" db="EMBL/GenBank/DDBJ databases">
        <title>Bacteria dissemination in different level of health care in South Africa: the effectiveness of infections prevention and control.</title>
        <authorList>
            <person name="Shobo C."/>
            <person name="Amoako D.G."/>
            <person name="Allam M."/>
            <person name="Ismail A."/>
            <person name="Bester L.A."/>
            <person name="Essack S.Y."/>
        </authorList>
    </citation>
    <scope>NUCLEOTIDE SEQUENCE [LARGE SCALE GENOMIC DNA]</scope>
    <source>
        <strain evidence="2 3">2SIL2</strain>
    </source>
</reference>
<evidence type="ECO:0000259" key="1">
    <source>
        <dbReference type="Pfam" id="PF07523"/>
    </source>
</evidence>
<organism evidence="2 3">
    <name type="scientific">Enterococcus faecalis</name>
    <name type="common">Streptococcus faecalis</name>
    <dbReference type="NCBI Taxonomy" id="1351"/>
    <lineage>
        <taxon>Bacteria</taxon>
        <taxon>Bacillati</taxon>
        <taxon>Bacillota</taxon>
        <taxon>Bacilli</taxon>
        <taxon>Lactobacillales</taxon>
        <taxon>Enterococcaceae</taxon>
        <taxon>Enterococcus</taxon>
    </lineage>
</organism>
<gene>
    <name evidence="2" type="ORF">EY666_11380</name>
</gene>
<dbReference type="Proteomes" id="UP000305511">
    <property type="component" value="Unassembled WGS sequence"/>
</dbReference>
<dbReference type="AlphaFoldDB" id="A0A4U3M0I2"/>
<dbReference type="InterPro" id="IPR013783">
    <property type="entry name" value="Ig-like_fold"/>
</dbReference>